<reference evidence="1 2" key="1">
    <citation type="journal article" date="2014" name="PLoS Genet.">
        <title>Phylogenetically driven sequencing of extremely halophilic archaea reveals strategies for static and dynamic osmo-response.</title>
        <authorList>
            <person name="Becker E.A."/>
            <person name="Seitzer P.M."/>
            <person name="Tritt A."/>
            <person name="Larsen D."/>
            <person name="Krusor M."/>
            <person name="Yao A.I."/>
            <person name="Wu D."/>
            <person name="Madern D."/>
            <person name="Eisen J.A."/>
            <person name="Darling A.E."/>
            <person name="Facciotti M.T."/>
        </authorList>
    </citation>
    <scope>NUCLEOTIDE SEQUENCE [LARGE SCALE GENOMIC DNA]</scope>
    <source>
        <strain evidence="1 2">JCM 13561</strain>
    </source>
</reference>
<dbReference type="AlphaFoldDB" id="M0NUN1"/>
<organism evidence="1 2">
    <name type="scientific">Halorubrum distributum JCM 13561</name>
    <dbReference type="NCBI Taxonomy" id="1227483"/>
    <lineage>
        <taxon>Archaea</taxon>
        <taxon>Methanobacteriati</taxon>
        <taxon>Methanobacteriota</taxon>
        <taxon>Stenosarchaea group</taxon>
        <taxon>Halobacteria</taxon>
        <taxon>Halobacteriales</taxon>
        <taxon>Haloferacaceae</taxon>
        <taxon>Halorubrum</taxon>
        <taxon>Halorubrum distributum group</taxon>
    </lineage>
</organism>
<proteinExistence type="predicted"/>
<dbReference type="EMBL" id="AOJF01000034">
    <property type="protein sequence ID" value="EMA60949.1"/>
    <property type="molecule type" value="Genomic_DNA"/>
</dbReference>
<comment type="caution">
    <text evidence="1">The sequence shown here is derived from an EMBL/GenBank/DDBJ whole genome shotgun (WGS) entry which is preliminary data.</text>
</comment>
<evidence type="ECO:0000313" key="1">
    <source>
        <dbReference type="EMBL" id="EMA60949.1"/>
    </source>
</evidence>
<dbReference type="Proteomes" id="UP000011581">
    <property type="component" value="Unassembled WGS sequence"/>
</dbReference>
<sequence>MSEGNTELLGPLLILIPYIVSTGQDRELVSGLTGPFDYTPTLAAGWERLNDDRMVCFECVSNGVVESRPDGSDDSREF</sequence>
<protein>
    <submittedName>
        <fullName evidence="1">Uncharacterized protein</fullName>
    </submittedName>
</protein>
<gene>
    <name evidence="1" type="ORF">C470_07736</name>
</gene>
<name>M0NUN1_9EURY</name>
<accession>M0NUN1</accession>
<evidence type="ECO:0000313" key="2">
    <source>
        <dbReference type="Proteomes" id="UP000011581"/>
    </source>
</evidence>